<proteinExistence type="predicted"/>
<dbReference type="PROSITE" id="PS51186">
    <property type="entry name" value="GNAT"/>
    <property type="match status" value="1"/>
</dbReference>
<accession>A0A6L9MI24</accession>
<dbReference type="Proteomes" id="UP000476332">
    <property type="component" value="Unassembled WGS sequence"/>
</dbReference>
<name>A0A6L9MI24_9HYPH</name>
<dbReference type="GO" id="GO:0016747">
    <property type="term" value="F:acyltransferase activity, transferring groups other than amino-acyl groups"/>
    <property type="evidence" value="ECO:0007669"/>
    <property type="project" value="InterPro"/>
</dbReference>
<gene>
    <name evidence="4" type="ORF">GTW51_12170</name>
</gene>
<dbReference type="RefSeq" id="WP_163044205.1">
    <property type="nucleotide sequence ID" value="NZ_JAAAMJ010000008.1"/>
</dbReference>
<dbReference type="EMBL" id="JAAAMJ010000008">
    <property type="protein sequence ID" value="NDV87455.1"/>
    <property type="molecule type" value="Genomic_DNA"/>
</dbReference>
<dbReference type="PANTHER" id="PTHR43877">
    <property type="entry name" value="AMINOALKYLPHOSPHONATE N-ACETYLTRANSFERASE-RELATED-RELATED"/>
    <property type="match status" value="1"/>
</dbReference>
<keyword evidence="2" id="KW-0012">Acyltransferase</keyword>
<dbReference type="Pfam" id="PF00583">
    <property type="entry name" value="Acetyltransf_1"/>
    <property type="match status" value="1"/>
</dbReference>
<feature type="domain" description="N-acetyltransferase" evidence="3">
    <location>
        <begin position="6"/>
        <end position="168"/>
    </location>
</feature>
<sequence>MTTVVAEIRFAESRDAAALAAVHEAAWSGAYRGIIPHRCLNQMIGRRHACWWSRAVRNGAGILVVDFGGETVGYATIGRNRTSALRAEGEIYEIYLKPEYQGLGFGSRLFASARSLLADRGFSGLVVWALAENDTAVSFYRSLGGSDIAEGGESFDGRHLAKIAFSWN</sequence>
<dbReference type="Gene3D" id="3.40.630.30">
    <property type="match status" value="1"/>
</dbReference>
<evidence type="ECO:0000256" key="2">
    <source>
        <dbReference type="ARBA" id="ARBA00023315"/>
    </source>
</evidence>
<keyword evidence="5" id="KW-1185">Reference proteome</keyword>
<organism evidence="4 5">
    <name type="scientific">Aurantimonas aggregata</name>
    <dbReference type="NCBI Taxonomy" id="2047720"/>
    <lineage>
        <taxon>Bacteria</taxon>
        <taxon>Pseudomonadati</taxon>
        <taxon>Pseudomonadota</taxon>
        <taxon>Alphaproteobacteria</taxon>
        <taxon>Hyphomicrobiales</taxon>
        <taxon>Aurantimonadaceae</taxon>
        <taxon>Aurantimonas</taxon>
    </lineage>
</organism>
<dbReference type="InterPro" id="IPR016181">
    <property type="entry name" value="Acyl_CoA_acyltransferase"/>
</dbReference>
<dbReference type="AlphaFoldDB" id="A0A6L9MI24"/>
<evidence type="ECO:0000313" key="4">
    <source>
        <dbReference type="EMBL" id="NDV87455.1"/>
    </source>
</evidence>
<dbReference type="CDD" id="cd04301">
    <property type="entry name" value="NAT_SF"/>
    <property type="match status" value="1"/>
</dbReference>
<reference evidence="4 5" key="1">
    <citation type="submission" date="2020-01" db="EMBL/GenBank/DDBJ databases">
        <title>Genomes of bacteria type strains.</title>
        <authorList>
            <person name="Chen J."/>
            <person name="Zhu S."/>
            <person name="Chen J."/>
        </authorList>
    </citation>
    <scope>NUCLEOTIDE SEQUENCE [LARGE SCALE GENOMIC DNA]</scope>
    <source>
        <strain evidence="4 5">KCTC 52919</strain>
    </source>
</reference>
<dbReference type="InterPro" id="IPR000182">
    <property type="entry name" value="GNAT_dom"/>
</dbReference>
<dbReference type="SUPFAM" id="SSF55729">
    <property type="entry name" value="Acyl-CoA N-acyltransferases (Nat)"/>
    <property type="match status" value="1"/>
</dbReference>
<evidence type="ECO:0000313" key="5">
    <source>
        <dbReference type="Proteomes" id="UP000476332"/>
    </source>
</evidence>
<evidence type="ECO:0000256" key="1">
    <source>
        <dbReference type="ARBA" id="ARBA00022679"/>
    </source>
</evidence>
<protein>
    <submittedName>
        <fullName evidence="4">GNAT family N-acetyltransferase</fullName>
    </submittedName>
</protein>
<evidence type="ECO:0000259" key="3">
    <source>
        <dbReference type="PROSITE" id="PS51186"/>
    </source>
</evidence>
<comment type="caution">
    <text evidence="4">The sequence shown here is derived from an EMBL/GenBank/DDBJ whole genome shotgun (WGS) entry which is preliminary data.</text>
</comment>
<keyword evidence="1 4" id="KW-0808">Transferase</keyword>
<dbReference type="InterPro" id="IPR050832">
    <property type="entry name" value="Bact_Acetyltransf"/>
</dbReference>